<accession>A0A830HZ40</accession>
<name>A0A830HZ40_9CHLO</name>
<dbReference type="PANTHER" id="PTHR36059:SF2">
    <property type="entry name" value="OS02G0175800 PROTEIN"/>
    <property type="match status" value="1"/>
</dbReference>
<reference evidence="1" key="1">
    <citation type="submission" date="2020-10" db="EMBL/GenBank/DDBJ databases">
        <title>Unveiling of a novel bifunctional photoreceptor, Dualchrome1, isolated from a cosmopolitan green alga.</title>
        <authorList>
            <person name="Suzuki S."/>
            <person name="Kawachi M."/>
        </authorList>
    </citation>
    <scope>NUCLEOTIDE SEQUENCE</scope>
    <source>
        <strain evidence="1">NIES 2893</strain>
    </source>
</reference>
<evidence type="ECO:0000313" key="1">
    <source>
        <dbReference type="EMBL" id="GHP11855.1"/>
    </source>
</evidence>
<evidence type="ECO:0000313" key="2">
    <source>
        <dbReference type="Proteomes" id="UP000660262"/>
    </source>
</evidence>
<dbReference type="OrthoDB" id="503863at2759"/>
<gene>
    <name evidence="1" type="ORF">PPROV_001058200</name>
</gene>
<proteinExistence type="predicted"/>
<dbReference type="PANTHER" id="PTHR36059">
    <property type="entry name" value="OS02G0175800 PROTEIN"/>
    <property type="match status" value="1"/>
</dbReference>
<keyword evidence="2" id="KW-1185">Reference proteome</keyword>
<organism evidence="1 2">
    <name type="scientific">Pycnococcus provasolii</name>
    <dbReference type="NCBI Taxonomy" id="41880"/>
    <lineage>
        <taxon>Eukaryota</taxon>
        <taxon>Viridiplantae</taxon>
        <taxon>Chlorophyta</taxon>
        <taxon>Pseudoscourfieldiophyceae</taxon>
        <taxon>Pseudoscourfieldiales</taxon>
        <taxon>Pycnococcaceae</taxon>
        <taxon>Pycnococcus</taxon>
    </lineage>
</organism>
<dbReference type="EMBL" id="BNJQ01000037">
    <property type="protein sequence ID" value="GHP11855.1"/>
    <property type="molecule type" value="Genomic_DNA"/>
</dbReference>
<dbReference type="AlphaFoldDB" id="A0A830HZ40"/>
<protein>
    <submittedName>
        <fullName evidence="1">Uncharacterized protein</fullName>
    </submittedName>
</protein>
<comment type="caution">
    <text evidence="1">The sequence shown here is derived from an EMBL/GenBank/DDBJ whole genome shotgun (WGS) entry which is preliminary data.</text>
</comment>
<dbReference type="Proteomes" id="UP000660262">
    <property type="component" value="Unassembled WGS sequence"/>
</dbReference>
<sequence>MASLWTTLSKMTVTEGTALLQKTVTTTMNPATLPARYTTWYKNYKTQYVDTNSLQPLIHVSIGVFCISYLTSWRAEYRHMKHAQDHGH</sequence>